<dbReference type="InterPro" id="IPR050445">
    <property type="entry name" value="Bact_polysacc_biosynth/exp"/>
</dbReference>
<sequence length="800" mass="85805">MTAISSLPTHSEPELGYGQLLQILWRRSPWFVGALSGSVGIAAITTLLRSPTYQSSMQLLIEPNVSQAISINADEGSSPGSSAELALDYVTQLNLMRSKRFVEDVIRQNPNLCPGSTLSSPASSGDPGGAPNGAQGDNLSGLQNGLDAATQKVCVEDFRSALTLVQIEEDNTKTRIFQATFTSDSAPKAQESLQALQEIYLQYNQDQQVKRLDEGLALVNQQIQVLKDDLNRSQQALQQFRQAGGTIDPAQQSLAAAAALEQLSQNRQLVQAEYREAAAQRAAIESALSVDPQQAMLAARLSQSGRYQTLLDALQTSELALSERLAVYTEEDPIAQDLQAQRDRQVDLLRQESQRLLGPAADTEESALLSNGQLGESGLALVTEMINTQIRLSGLAARETSLAETQQVLQQQLDAYPALIAQYDRLQPDVETQRASLTQLLQTRQELSNEIAQGGFKWAVAESPDLGRKIAPNPKQNLALGAIAGFFLGGVLAYSREAMDTVVRTSEDLTRQTALPLLGVLPETDETAANLAQWQPFRESIDFIYKNIQLGTALLKDSSSGNSLHVNPNGNPNGNSNGNSNGNPNGSPLKSVMVTSALSGEGKTLLATGLALSAARSQQRVLLIDADLRNPSLHHQLGLSNRQGLTTLLTSAIQPLPVSVSLAGTQIDILTAGPFHEDPVRLLNSHRMRELTAGFETQYDLVVFDTSAVLGRVDALQVASFCQGVVVISRLNHITQSQIAQATAILSRVNTLGIVANSCRTPLSQASGGTPSSLPIPAHASSYLSDRKGAVPTHTITFPP</sequence>
<evidence type="ECO:0000256" key="4">
    <source>
        <dbReference type="SAM" id="MobiDB-lite"/>
    </source>
</evidence>
<evidence type="ECO:0000313" key="7">
    <source>
        <dbReference type="Proteomes" id="UP000050465"/>
    </source>
</evidence>
<dbReference type="PANTHER" id="PTHR32309:SF13">
    <property type="entry name" value="FERRIC ENTEROBACTIN TRANSPORT PROTEIN FEPE"/>
    <property type="match status" value="1"/>
</dbReference>
<dbReference type="AlphaFoldDB" id="A0A0P8C3W1"/>
<dbReference type="SUPFAM" id="SSF52540">
    <property type="entry name" value="P-loop containing nucleoside triphosphate hydrolases"/>
    <property type="match status" value="1"/>
</dbReference>
<feature type="region of interest" description="Disordered" evidence="4">
    <location>
        <begin position="559"/>
        <end position="591"/>
    </location>
</feature>
<dbReference type="GO" id="GO:0004713">
    <property type="term" value="F:protein tyrosine kinase activity"/>
    <property type="evidence" value="ECO:0007669"/>
    <property type="project" value="TreeGrafter"/>
</dbReference>
<evidence type="ECO:0000256" key="2">
    <source>
        <dbReference type="ARBA" id="ARBA00022840"/>
    </source>
</evidence>
<evidence type="ECO:0000259" key="5">
    <source>
        <dbReference type="Pfam" id="PF01656"/>
    </source>
</evidence>
<dbReference type="CDD" id="cd05387">
    <property type="entry name" value="BY-kinase"/>
    <property type="match status" value="1"/>
</dbReference>
<evidence type="ECO:0000256" key="3">
    <source>
        <dbReference type="SAM" id="Coils"/>
    </source>
</evidence>
<keyword evidence="1" id="KW-0547">Nucleotide-binding</keyword>
<proteinExistence type="predicted"/>
<feature type="region of interest" description="Disordered" evidence="4">
    <location>
        <begin position="112"/>
        <end position="142"/>
    </location>
</feature>
<dbReference type="Proteomes" id="UP000050465">
    <property type="component" value="Unassembled WGS sequence"/>
</dbReference>
<dbReference type="InterPro" id="IPR002586">
    <property type="entry name" value="CobQ/CobB/MinD/ParA_Nub-bd_dom"/>
</dbReference>
<feature type="compositionally biased region" description="Low complexity" evidence="4">
    <location>
        <begin position="567"/>
        <end position="588"/>
    </location>
</feature>
<feature type="domain" description="CobQ/CobB/MinD/ParA nucleotide binding" evidence="5">
    <location>
        <begin position="592"/>
        <end position="758"/>
    </location>
</feature>
<dbReference type="Pfam" id="PF01656">
    <property type="entry name" value="CbiA"/>
    <property type="match status" value="1"/>
</dbReference>
<dbReference type="STRING" id="1666911.HLUCCA11_06845"/>
<accession>A0A0P8C3W1</accession>
<keyword evidence="3" id="KW-0175">Coiled coil</keyword>
<dbReference type="InterPro" id="IPR005702">
    <property type="entry name" value="Wzc-like_C"/>
</dbReference>
<dbReference type="InterPro" id="IPR027417">
    <property type="entry name" value="P-loop_NTPase"/>
</dbReference>
<comment type="caution">
    <text evidence="6">The sequence shown here is derived from an EMBL/GenBank/DDBJ whole genome shotgun (WGS) entry which is preliminary data.</text>
</comment>
<name>A0A0P8C3W1_9CYAN</name>
<evidence type="ECO:0000313" key="6">
    <source>
        <dbReference type="EMBL" id="KPQ36243.1"/>
    </source>
</evidence>
<dbReference type="GO" id="GO:0005886">
    <property type="term" value="C:plasma membrane"/>
    <property type="evidence" value="ECO:0007669"/>
    <property type="project" value="TreeGrafter"/>
</dbReference>
<feature type="coiled-coil region" evidence="3">
    <location>
        <begin position="216"/>
        <end position="280"/>
    </location>
</feature>
<gene>
    <name evidence="6" type="ORF">HLUCCA11_06845</name>
</gene>
<reference evidence="6 7" key="1">
    <citation type="submission" date="2015-09" db="EMBL/GenBank/DDBJ databases">
        <title>Identification and resolution of microdiversity through metagenomic sequencing of parallel consortia.</title>
        <authorList>
            <person name="Nelson W.C."/>
            <person name="Romine M.F."/>
            <person name="Lindemann S.R."/>
        </authorList>
    </citation>
    <scope>NUCLEOTIDE SEQUENCE [LARGE SCALE GENOMIC DNA]</scope>
    <source>
        <strain evidence="6">Ana</strain>
    </source>
</reference>
<dbReference type="PANTHER" id="PTHR32309">
    <property type="entry name" value="TYROSINE-PROTEIN KINASE"/>
    <property type="match status" value="1"/>
</dbReference>
<organism evidence="6 7">
    <name type="scientific">Phormidesmis priestleyi Ana</name>
    <dbReference type="NCBI Taxonomy" id="1666911"/>
    <lineage>
        <taxon>Bacteria</taxon>
        <taxon>Bacillati</taxon>
        <taxon>Cyanobacteriota</taxon>
        <taxon>Cyanophyceae</taxon>
        <taxon>Leptolyngbyales</taxon>
        <taxon>Leptolyngbyaceae</taxon>
        <taxon>Phormidesmis</taxon>
    </lineage>
</organism>
<evidence type="ECO:0000256" key="1">
    <source>
        <dbReference type="ARBA" id="ARBA00022741"/>
    </source>
</evidence>
<dbReference type="EMBL" id="LJZR01000007">
    <property type="protein sequence ID" value="KPQ36243.1"/>
    <property type="molecule type" value="Genomic_DNA"/>
</dbReference>
<dbReference type="Gene3D" id="3.40.50.300">
    <property type="entry name" value="P-loop containing nucleotide triphosphate hydrolases"/>
    <property type="match status" value="1"/>
</dbReference>
<keyword evidence="2" id="KW-0067">ATP-binding</keyword>
<protein>
    <submittedName>
        <fullName evidence="6">ATPases involved in chromosome partitioning</fullName>
    </submittedName>
</protein>